<gene>
    <name evidence="1" type="ORF">D7322_27075</name>
</gene>
<protein>
    <recommendedName>
        <fullName evidence="3">DUF4595 domain-containing protein</fullName>
    </recommendedName>
</protein>
<accession>A0A420VQ39</accession>
<dbReference type="Proteomes" id="UP000282423">
    <property type="component" value="Unassembled WGS sequence"/>
</dbReference>
<evidence type="ECO:0000313" key="1">
    <source>
        <dbReference type="EMBL" id="RKO68425.1"/>
    </source>
</evidence>
<keyword evidence="2" id="KW-1185">Reference proteome</keyword>
<sequence>MINQNCGVFSFLISALIYLIPIKGIAQMESFYHVTPMAIEGYFTKTIFPFNPAFMKAKKVKNITVKSRENGIFNCYTFNPNGVLMSISMARYDQEKTDTVFYTTYCYQANGLIAKEAKIDYHSGIVKIKVYGYDEKNRIDNVRIFSLNTQMPSQTQNNDWMGEPAAGVDQLILKGSWPDEKLLNNMIRENKFSSWQYRYYTENKFEVEEQTEFFNFRKNSQDTCYQKITYYHLNNHPIAQFLHFGCAPKTIPSEQYEFKEDLLSAIHETDADFASKSEKYSYDKNRNLFSMQNIRNGQKVSELIMTYNKKGFLTIIQRKSETAKMAHYFEDRVLDLSYTFY</sequence>
<evidence type="ECO:0000313" key="2">
    <source>
        <dbReference type="Proteomes" id="UP000282423"/>
    </source>
</evidence>
<dbReference type="Gene3D" id="2.180.10.10">
    <property type="entry name" value="RHS repeat-associated core"/>
    <property type="match status" value="1"/>
</dbReference>
<dbReference type="AlphaFoldDB" id="A0A420VQ39"/>
<organism evidence="1 2">
    <name type="scientific">Sphingobacterium puteale</name>
    <dbReference type="NCBI Taxonomy" id="2420510"/>
    <lineage>
        <taxon>Bacteria</taxon>
        <taxon>Pseudomonadati</taxon>
        <taxon>Bacteroidota</taxon>
        <taxon>Sphingobacteriia</taxon>
        <taxon>Sphingobacteriales</taxon>
        <taxon>Sphingobacteriaceae</taxon>
        <taxon>Sphingobacterium</taxon>
    </lineage>
</organism>
<reference evidence="1 2" key="1">
    <citation type="submission" date="2018-10" db="EMBL/GenBank/DDBJ databases">
        <title>Sphingobacterium sp. M05W1-28.</title>
        <authorList>
            <person name="Cai H."/>
        </authorList>
    </citation>
    <scope>NUCLEOTIDE SEQUENCE [LARGE SCALE GENOMIC DNA]</scope>
    <source>
        <strain evidence="1 2">M05W1-28</strain>
    </source>
</reference>
<proteinExistence type="predicted"/>
<dbReference type="EMBL" id="RBWS01000031">
    <property type="protein sequence ID" value="RKO68425.1"/>
    <property type="molecule type" value="Genomic_DNA"/>
</dbReference>
<name>A0A420VQ39_9SPHI</name>
<comment type="caution">
    <text evidence="1">The sequence shown here is derived from an EMBL/GenBank/DDBJ whole genome shotgun (WGS) entry which is preliminary data.</text>
</comment>
<evidence type="ECO:0008006" key="3">
    <source>
        <dbReference type="Google" id="ProtNLM"/>
    </source>
</evidence>